<dbReference type="InterPro" id="IPR033989">
    <property type="entry name" value="CD209-like_CTLD"/>
</dbReference>
<dbReference type="InterPro" id="IPR016186">
    <property type="entry name" value="C-type_lectin-like/link_sf"/>
</dbReference>
<dbReference type="GO" id="GO:0030246">
    <property type="term" value="F:carbohydrate binding"/>
    <property type="evidence" value="ECO:0007669"/>
    <property type="project" value="UniProtKB-KW"/>
</dbReference>
<dbReference type="Ensembl" id="ENSSANT00000015616.1">
    <property type="protein sequence ID" value="ENSSANP00000014651.1"/>
    <property type="gene ID" value="ENSSANG00000007759.1"/>
</dbReference>
<evidence type="ECO:0000313" key="5">
    <source>
        <dbReference type="Proteomes" id="UP000472260"/>
    </source>
</evidence>
<evidence type="ECO:0000259" key="3">
    <source>
        <dbReference type="PROSITE" id="PS50041"/>
    </source>
</evidence>
<dbReference type="Pfam" id="PF00059">
    <property type="entry name" value="Lectin_C"/>
    <property type="match status" value="1"/>
</dbReference>
<dbReference type="InterPro" id="IPR016187">
    <property type="entry name" value="CTDL_fold"/>
</dbReference>
<protein>
    <recommendedName>
        <fullName evidence="3">C-type lectin domain-containing protein</fullName>
    </recommendedName>
</protein>
<sequence>MQTGIYYHIILIYCCNYIYIYIQYIYKLVCSTNCFTVYCNFYRQMSINENKKLTDELVVFTVGWIFYQSSFYYLSNETKNWTESRRYCTEKGADLIIINNREEYDFVQNMSAAAVVYIGLTDSDVEGSWKWVYVSYRTESSTEHLMLICTFSSWASGQPNGDNKVDEDCAVTVAVPRPAFLNLVGWHDVACNRAFQWICEKRISQFMLP</sequence>
<dbReference type="SMART" id="SM00034">
    <property type="entry name" value="CLECT"/>
    <property type="match status" value="1"/>
</dbReference>
<dbReference type="InterPro" id="IPR001304">
    <property type="entry name" value="C-type_lectin-like"/>
</dbReference>
<evidence type="ECO:0000256" key="2">
    <source>
        <dbReference type="SAM" id="Phobius"/>
    </source>
</evidence>
<dbReference type="PANTHER" id="PTHR22803">
    <property type="entry name" value="MANNOSE, PHOSPHOLIPASE, LECTIN RECEPTOR RELATED"/>
    <property type="match status" value="1"/>
</dbReference>
<organism evidence="4 5">
    <name type="scientific">Sinocyclocheilus anshuiensis</name>
    <dbReference type="NCBI Taxonomy" id="1608454"/>
    <lineage>
        <taxon>Eukaryota</taxon>
        <taxon>Metazoa</taxon>
        <taxon>Chordata</taxon>
        <taxon>Craniata</taxon>
        <taxon>Vertebrata</taxon>
        <taxon>Euteleostomi</taxon>
        <taxon>Actinopterygii</taxon>
        <taxon>Neopterygii</taxon>
        <taxon>Teleostei</taxon>
        <taxon>Ostariophysi</taxon>
        <taxon>Cypriniformes</taxon>
        <taxon>Cyprinidae</taxon>
        <taxon>Cyprininae</taxon>
        <taxon>Sinocyclocheilus</taxon>
    </lineage>
</organism>
<reference evidence="4" key="2">
    <citation type="submission" date="2025-09" db="UniProtKB">
        <authorList>
            <consortium name="Ensembl"/>
        </authorList>
    </citation>
    <scope>IDENTIFICATION</scope>
</reference>
<dbReference type="AlphaFoldDB" id="A0A671L6C4"/>
<feature type="domain" description="C-type lectin" evidence="3">
    <location>
        <begin position="67"/>
        <end position="200"/>
    </location>
</feature>
<dbReference type="CDD" id="cd03590">
    <property type="entry name" value="CLECT_DC-SIGN_like"/>
    <property type="match status" value="1"/>
</dbReference>
<dbReference type="InterPro" id="IPR050111">
    <property type="entry name" value="C-type_lectin/snaclec_domain"/>
</dbReference>
<reference evidence="4" key="1">
    <citation type="submission" date="2025-08" db="UniProtKB">
        <authorList>
            <consortium name="Ensembl"/>
        </authorList>
    </citation>
    <scope>IDENTIFICATION</scope>
</reference>
<keyword evidence="2" id="KW-0812">Transmembrane</keyword>
<name>A0A671L6C4_9TELE</name>
<feature type="transmembrane region" description="Helical" evidence="2">
    <location>
        <begin position="5"/>
        <end position="26"/>
    </location>
</feature>
<evidence type="ECO:0000313" key="4">
    <source>
        <dbReference type="Ensembl" id="ENSSANP00000014651.1"/>
    </source>
</evidence>
<proteinExistence type="predicted"/>
<keyword evidence="2" id="KW-0472">Membrane</keyword>
<keyword evidence="5" id="KW-1185">Reference proteome</keyword>
<keyword evidence="2" id="KW-1133">Transmembrane helix</keyword>
<dbReference type="Gene3D" id="3.10.100.10">
    <property type="entry name" value="Mannose-Binding Protein A, subunit A"/>
    <property type="match status" value="1"/>
</dbReference>
<dbReference type="SUPFAM" id="SSF56436">
    <property type="entry name" value="C-type lectin-like"/>
    <property type="match status" value="1"/>
</dbReference>
<accession>A0A671L6C4</accession>
<evidence type="ECO:0000256" key="1">
    <source>
        <dbReference type="ARBA" id="ARBA00022734"/>
    </source>
</evidence>
<keyword evidence="1" id="KW-0430">Lectin</keyword>
<dbReference type="PROSITE" id="PS50041">
    <property type="entry name" value="C_TYPE_LECTIN_2"/>
    <property type="match status" value="1"/>
</dbReference>
<dbReference type="Proteomes" id="UP000472260">
    <property type="component" value="Unassembled WGS sequence"/>
</dbReference>